<gene>
    <name evidence="2" type="ORF">GEV33_001453</name>
</gene>
<organism evidence="2 3">
    <name type="scientific">Tenebrio molitor</name>
    <name type="common">Yellow mealworm beetle</name>
    <dbReference type="NCBI Taxonomy" id="7067"/>
    <lineage>
        <taxon>Eukaryota</taxon>
        <taxon>Metazoa</taxon>
        <taxon>Ecdysozoa</taxon>
        <taxon>Arthropoda</taxon>
        <taxon>Hexapoda</taxon>
        <taxon>Insecta</taxon>
        <taxon>Pterygota</taxon>
        <taxon>Neoptera</taxon>
        <taxon>Endopterygota</taxon>
        <taxon>Coleoptera</taxon>
        <taxon>Polyphaga</taxon>
        <taxon>Cucujiformia</taxon>
        <taxon>Tenebrionidae</taxon>
        <taxon>Tenebrio</taxon>
    </lineage>
</organism>
<evidence type="ECO:0000256" key="1">
    <source>
        <dbReference type="SAM" id="MobiDB-lite"/>
    </source>
</evidence>
<dbReference type="AlphaFoldDB" id="A0A8J6HW18"/>
<name>A0A8J6HW18_TENMO</name>
<feature type="compositionally biased region" description="Basic and acidic residues" evidence="1">
    <location>
        <begin position="44"/>
        <end position="78"/>
    </location>
</feature>
<proteinExistence type="predicted"/>
<reference evidence="2" key="2">
    <citation type="submission" date="2021-08" db="EMBL/GenBank/DDBJ databases">
        <authorList>
            <person name="Eriksson T."/>
        </authorList>
    </citation>
    <scope>NUCLEOTIDE SEQUENCE</scope>
    <source>
        <strain evidence="2">Stoneville</strain>
        <tissue evidence="2">Whole head</tissue>
    </source>
</reference>
<dbReference type="EMBL" id="JABDTM020008324">
    <property type="protein sequence ID" value="KAH0821337.1"/>
    <property type="molecule type" value="Genomic_DNA"/>
</dbReference>
<feature type="region of interest" description="Disordered" evidence="1">
    <location>
        <begin position="35"/>
        <end position="124"/>
    </location>
</feature>
<keyword evidence="3" id="KW-1185">Reference proteome</keyword>
<feature type="compositionally biased region" description="Basic and acidic residues" evidence="1">
    <location>
        <begin position="92"/>
        <end position="124"/>
    </location>
</feature>
<dbReference type="Proteomes" id="UP000719412">
    <property type="component" value="Unassembled WGS sequence"/>
</dbReference>
<evidence type="ECO:0000313" key="2">
    <source>
        <dbReference type="EMBL" id="KAH0821337.1"/>
    </source>
</evidence>
<accession>A0A8J6HW18</accession>
<reference evidence="2" key="1">
    <citation type="journal article" date="2020" name="J Insects Food Feed">
        <title>The yellow mealworm (Tenebrio molitor) genome: a resource for the emerging insects as food and feed industry.</title>
        <authorList>
            <person name="Eriksson T."/>
            <person name="Andere A."/>
            <person name="Kelstrup H."/>
            <person name="Emery V."/>
            <person name="Picard C."/>
        </authorList>
    </citation>
    <scope>NUCLEOTIDE SEQUENCE</scope>
    <source>
        <strain evidence="2">Stoneville</strain>
        <tissue evidence="2">Whole head</tissue>
    </source>
</reference>
<comment type="caution">
    <text evidence="2">The sequence shown here is derived from an EMBL/GenBank/DDBJ whole genome shotgun (WGS) entry which is preliminary data.</text>
</comment>
<protein>
    <submittedName>
        <fullName evidence="2">Uncharacterized protein</fullName>
    </submittedName>
</protein>
<sequence>MMLSKIESWEQKKNIMLNKSKLKERKGERMYLDDGLTNAKKERRREDESARKGVKRSKEMKTTRRRVEDAMKENKEDCILLGGDFNGNIGESEGKNWEENRGEGKKSKDNIGKCRGEESDGVDR</sequence>
<evidence type="ECO:0000313" key="3">
    <source>
        <dbReference type="Proteomes" id="UP000719412"/>
    </source>
</evidence>